<evidence type="ECO:0000256" key="13">
    <source>
        <dbReference type="SAM" id="MobiDB-lite"/>
    </source>
</evidence>
<protein>
    <submittedName>
        <fullName evidence="16">Acid-sensing ion channel 2-like</fullName>
    </submittedName>
</protein>
<dbReference type="Gene3D" id="2.60.470.10">
    <property type="entry name" value="Acid-sensing ion channels like domains"/>
    <property type="match status" value="1"/>
</dbReference>
<keyword evidence="7 12" id="KW-0406">Ion transport</keyword>
<evidence type="ECO:0000256" key="6">
    <source>
        <dbReference type="ARBA" id="ARBA00023053"/>
    </source>
</evidence>
<dbReference type="GO" id="GO:0015280">
    <property type="term" value="F:ligand-gated sodium channel activity"/>
    <property type="evidence" value="ECO:0007669"/>
    <property type="project" value="TreeGrafter"/>
</dbReference>
<accession>A0A8B7Y0V8</accession>
<evidence type="ECO:0000256" key="12">
    <source>
        <dbReference type="RuleBase" id="RU000679"/>
    </source>
</evidence>
<comment type="similarity">
    <text evidence="12">Belongs to the amiloride-sensitive sodium channel (TC 1.A.6) family.</text>
</comment>
<evidence type="ECO:0000256" key="8">
    <source>
        <dbReference type="ARBA" id="ARBA00023136"/>
    </source>
</evidence>
<gene>
    <name evidence="16" type="primary">LOC110977200</name>
</gene>
<reference evidence="16" key="1">
    <citation type="submission" date="2025-08" db="UniProtKB">
        <authorList>
            <consortium name="RefSeq"/>
        </authorList>
    </citation>
    <scope>IDENTIFICATION</scope>
</reference>
<feature type="transmembrane region" description="Helical" evidence="14">
    <location>
        <begin position="38"/>
        <end position="56"/>
    </location>
</feature>
<dbReference type="AlphaFoldDB" id="A0A8B7Y0V8"/>
<evidence type="ECO:0000256" key="1">
    <source>
        <dbReference type="ARBA" id="ARBA00004141"/>
    </source>
</evidence>
<dbReference type="KEGG" id="aplc:110977200"/>
<dbReference type="OrthoDB" id="5874059at2759"/>
<evidence type="ECO:0000256" key="4">
    <source>
        <dbReference type="ARBA" id="ARBA00022692"/>
    </source>
</evidence>
<keyword evidence="11 12" id="KW-0407">Ion channel</keyword>
<keyword evidence="2 12" id="KW-0813">Transport</keyword>
<dbReference type="GO" id="GO:0005886">
    <property type="term" value="C:plasma membrane"/>
    <property type="evidence" value="ECO:0007669"/>
    <property type="project" value="TreeGrafter"/>
</dbReference>
<evidence type="ECO:0000256" key="10">
    <source>
        <dbReference type="ARBA" id="ARBA00023201"/>
    </source>
</evidence>
<keyword evidence="4 12" id="KW-0812">Transmembrane</keyword>
<keyword evidence="8 14" id="KW-0472">Membrane</keyword>
<dbReference type="Gene3D" id="1.10.287.770">
    <property type="entry name" value="YojJ-like"/>
    <property type="match status" value="1"/>
</dbReference>
<evidence type="ECO:0000256" key="14">
    <source>
        <dbReference type="SAM" id="Phobius"/>
    </source>
</evidence>
<dbReference type="PANTHER" id="PTHR11690">
    <property type="entry name" value="AMILORIDE-SENSITIVE SODIUM CHANNEL-RELATED"/>
    <property type="match status" value="1"/>
</dbReference>
<dbReference type="FunFam" id="1.10.287.770:FF:000001">
    <property type="entry name" value="Acid-sensing ion channel subunit 1"/>
    <property type="match status" value="1"/>
</dbReference>
<dbReference type="RefSeq" id="XP_022086803.1">
    <property type="nucleotide sequence ID" value="XM_022231111.1"/>
</dbReference>
<feature type="region of interest" description="Disordered" evidence="13">
    <location>
        <begin position="470"/>
        <end position="492"/>
    </location>
</feature>
<keyword evidence="10 12" id="KW-0739">Sodium transport</keyword>
<dbReference type="OMA" id="NEIANMG"/>
<evidence type="ECO:0000313" key="16">
    <source>
        <dbReference type="RefSeq" id="XP_022086803.1"/>
    </source>
</evidence>
<keyword evidence="9" id="KW-0325">Glycoprotein</keyword>
<keyword evidence="3 12" id="KW-0894">Sodium channel</keyword>
<evidence type="ECO:0000256" key="9">
    <source>
        <dbReference type="ARBA" id="ARBA00023180"/>
    </source>
</evidence>
<keyword evidence="5 14" id="KW-1133">Transmembrane helix</keyword>
<dbReference type="GeneID" id="110977200"/>
<keyword evidence="6" id="KW-0915">Sodium</keyword>
<dbReference type="Proteomes" id="UP000694845">
    <property type="component" value="Unplaced"/>
</dbReference>
<proteinExistence type="inferred from homology"/>
<evidence type="ECO:0000256" key="5">
    <source>
        <dbReference type="ARBA" id="ARBA00022989"/>
    </source>
</evidence>
<dbReference type="PANTHER" id="PTHR11690:SF286">
    <property type="entry name" value="ACID-SENSING ION CHANNEL 5"/>
    <property type="match status" value="1"/>
</dbReference>
<evidence type="ECO:0000256" key="11">
    <source>
        <dbReference type="ARBA" id="ARBA00023303"/>
    </source>
</evidence>
<organism evidence="15 16">
    <name type="scientific">Acanthaster planci</name>
    <name type="common">Crown-of-thorns starfish</name>
    <dbReference type="NCBI Taxonomy" id="133434"/>
    <lineage>
        <taxon>Eukaryota</taxon>
        <taxon>Metazoa</taxon>
        <taxon>Echinodermata</taxon>
        <taxon>Eleutherozoa</taxon>
        <taxon>Asterozoa</taxon>
        <taxon>Asteroidea</taxon>
        <taxon>Valvatacea</taxon>
        <taxon>Valvatida</taxon>
        <taxon>Acanthasteridae</taxon>
        <taxon>Acanthaster</taxon>
    </lineage>
</organism>
<evidence type="ECO:0000256" key="7">
    <source>
        <dbReference type="ARBA" id="ARBA00023065"/>
    </source>
</evidence>
<sequence>MKDSSSQKQSDLDQEFASTTTLHGIARIFDSTRLPVRLLWLSILLGCLGVCVWQITDRFQRYLLHEATTAVSVEYVGDLDFPAVTICNFNRYRSSALTEDDKAHLEELIEYADYDYDTYDDEEPDARRTAQSQGETTNFSFSEVTLRTGFQMDEETLLDCKWRGKKNSCNGQNFTHVFTSFGNCWTFNSGETQDEKEISVLNQIQPGSGNGLTMVINIQQAEYTEPVQNGNLEAGLKVLVHDQETPPSVDSEGFAIAPGVHAFVGLRKIEYENLEYPWGECDKSRRLLHYDKYTLPGCDIECRAERIYERCQCKLVRHPGDETECSPLQVKKCATPVLAKLKTGEVEGCGCPVPCNYSEFRTSLSMATLPSNNLLVDLWKLYGGDDSVNYTFDETLRYIRDNWIFLDVYYESLNFEKYVQSEAITLSALISDIGGQMGLFLGASFITITEILHYLGRKAGLWVTSRSRPHANQSKVRPGNETVAISDLSSPH</sequence>
<evidence type="ECO:0000256" key="2">
    <source>
        <dbReference type="ARBA" id="ARBA00022448"/>
    </source>
</evidence>
<comment type="subcellular location">
    <subcellularLocation>
        <location evidence="1">Membrane</location>
        <topology evidence="1">Multi-pass membrane protein</topology>
    </subcellularLocation>
</comment>
<keyword evidence="15" id="KW-1185">Reference proteome</keyword>
<evidence type="ECO:0000313" key="15">
    <source>
        <dbReference type="Proteomes" id="UP000694845"/>
    </source>
</evidence>
<dbReference type="InterPro" id="IPR001873">
    <property type="entry name" value="ENaC"/>
</dbReference>
<evidence type="ECO:0000256" key="3">
    <source>
        <dbReference type="ARBA" id="ARBA00022461"/>
    </source>
</evidence>
<dbReference type="PRINTS" id="PR01078">
    <property type="entry name" value="AMINACHANNEL"/>
</dbReference>
<dbReference type="Pfam" id="PF00858">
    <property type="entry name" value="ASC"/>
    <property type="match status" value="1"/>
</dbReference>
<name>A0A8B7Y0V8_ACAPL</name>